<dbReference type="HOGENOM" id="CLU_152060_0_0_1"/>
<reference evidence="2" key="1">
    <citation type="journal article" date="2012" name="PLoS Genet.">
        <title>The genomes of the fungal plant pathogens Cladosporium fulvum and Dothistroma septosporum reveal adaptation to different hosts and lifestyles but also signatures of common ancestry.</title>
        <authorList>
            <person name="de Wit P.J.G.M."/>
            <person name="van der Burgt A."/>
            <person name="Oekmen B."/>
            <person name="Stergiopoulos I."/>
            <person name="Abd-Elsalam K.A."/>
            <person name="Aerts A.L."/>
            <person name="Bahkali A.H."/>
            <person name="Beenen H.G."/>
            <person name="Chettri P."/>
            <person name="Cox M.P."/>
            <person name="Datema E."/>
            <person name="de Vries R.P."/>
            <person name="Dhillon B."/>
            <person name="Ganley A.R."/>
            <person name="Griffiths S.A."/>
            <person name="Guo Y."/>
            <person name="Hamelin R.C."/>
            <person name="Henrissat B."/>
            <person name="Kabir M.S."/>
            <person name="Jashni M.K."/>
            <person name="Kema G."/>
            <person name="Klaubauf S."/>
            <person name="Lapidus A."/>
            <person name="Levasseur A."/>
            <person name="Lindquist E."/>
            <person name="Mehrabi R."/>
            <person name="Ohm R.A."/>
            <person name="Owen T.J."/>
            <person name="Salamov A."/>
            <person name="Schwelm A."/>
            <person name="Schijlen E."/>
            <person name="Sun H."/>
            <person name="van den Burg H.A."/>
            <person name="van Ham R.C.H.J."/>
            <person name="Zhang S."/>
            <person name="Goodwin S.B."/>
            <person name="Grigoriev I.V."/>
            <person name="Collemare J."/>
            <person name="Bradshaw R.E."/>
        </authorList>
    </citation>
    <scope>NUCLEOTIDE SEQUENCE [LARGE SCALE GENOMIC DNA]</scope>
    <source>
        <strain evidence="2">NZE10 / CBS 128990</strain>
    </source>
</reference>
<accession>M2YJV3</accession>
<evidence type="ECO:0000313" key="2">
    <source>
        <dbReference type="Proteomes" id="UP000016933"/>
    </source>
</evidence>
<protein>
    <submittedName>
        <fullName evidence="1">Uncharacterized protein</fullName>
    </submittedName>
</protein>
<keyword evidence="2" id="KW-1185">Reference proteome</keyword>
<dbReference type="AlphaFoldDB" id="M2YJV3"/>
<dbReference type="EMBL" id="KB446545">
    <property type="protein sequence ID" value="EME39221.1"/>
    <property type="molecule type" value="Genomic_DNA"/>
</dbReference>
<dbReference type="eggNOG" id="ENOG502SZGT">
    <property type="taxonomic scope" value="Eukaryota"/>
</dbReference>
<gene>
    <name evidence="1" type="ORF">DOTSEDRAFT_47812</name>
</gene>
<name>M2YJV3_DOTSN</name>
<reference evidence="1 2" key="2">
    <citation type="journal article" date="2012" name="PLoS Pathog.">
        <title>Diverse lifestyles and strategies of plant pathogenesis encoded in the genomes of eighteen Dothideomycetes fungi.</title>
        <authorList>
            <person name="Ohm R.A."/>
            <person name="Feau N."/>
            <person name="Henrissat B."/>
            <person name="Schoch C.L."/>
            <person name="Horwitz B.A."/>
            <person name="Barry K.W."/>
            <person name="Condon B.J."/>
            <person name="Copeland A.C."/>
            <person name="Dhillon B."/>
            <person name="Glaser F."/>
            <person name="Hesse C.N."/>
            <person name="Kosti I."/>
            <person name="LaButti K."/>
            <person name="Lindquist E.A."/>
            <person name="Lucas S."/>
            <person name="Salamov A.A."/>
            <person name="Bradshaw R.E."/>
            <person name="Ciuffetti L."/>
            <person name="Hamelin R.C."/>
            <person name="Kema G.H.J."/>
            <person name="Lawrence C."/>
            <person name="Scott J.A."/>
            <person name="Spatafora J.W."/>
            <person name="Turgeon B.G."/>
            <person name="de Wit P.J.G.M."/>
            <person name="Zhong S."/>
            <person name="Goodwin S.B."/>
            <person name="Grigoriev I.V."/>
        </authorList>
    </citation>
    <scope>NUCLEOTIDE SEQUENCE [LARGE SCALE GENOMIC DNA]</scope>
    <source>
        <strain evidence="2">NZE10 / CBS 128990</strain>
    </source>
</reference>
<proteinExistence type="predicted"/>
<dbReference type="Proteomes" id="UP000016933">
    <property type="component" value="Unassembled WGS sequence"/>
</dbReference>
<sequence length="111" mass="11735">MSKLYRNAAIAAAAVGAGIFLIPSSKKSVPLETFATQNIANAYSRGGGSDTHLPGVATTRGKAEETMSNQINPRGVDSKHFVENVADQKLDDKIGPEKALTKMAYGQEKGK</sequence>
<dbReference type="OMA" id="FGYYLYM"/>
<organism evidence="1 2">
    <name type="scientific">Dothistroma septosporum (strain NZE10 / CBS 128990)</name>
    <name type="common">Red band needle blight fungus</name>
    <name type="synonym">Mycosphaerella pini</name>
    <dbReference type="NCBI Taxonomy" id="675120"/>
    <lineage>
        <taxon>Eukaryota</taxon>
        <taxon>Fungi</taxon>
        <taxon>Dikarya</taxon>
        <taxon>Ascomycota</taxon>
        <taxon>Pezizomycotina</taxon>
        <taxon>Dothideomycetes</taxon>
        <taxon>Dothideomycetidae</taxon>
        <taxon>Mycosphaerellales</taxon>
        <taxon>Mycosphaerellaceae</taxon>
        <taxon>Dothistroma</taxon>
    </lineage>
</organism>
<evidence type="ECO:0000313" key="1">
    <source>
        <dbReference type="EMBL" id="EME39221.1"/>
    </source>
</evidence>